<evidence type="ECO:0000256" key="1">
    <source>
        <dbReference type="ARBA" id="ARBA00004141"/>
    </source>
</evidence>
<reference evidence="6 7" key="1">
    <citation type="submission" date="2022-08" db="EMBL/GenBank/DDBJ databases">
        <title>Aerococcaceae sp. nov isolated from spoiled eye mask.</title>
        <authorList>
            <person name="Zhou G."/>
            <person name="Xie X.-B."/>
            <person name="Shi Q.-S."/>
            <person name="Wang Y.-S."/>
            <person name="Wen X."/>
            <person name="Peng H."/>
            <person name="Yang X.-J."/>
            <person name="Tao H.-B."/>
            <person name="Huang X.-M."/>
        </authorList>
    </citation>
    <scope>NUCLEOTIDE SEQUENCE [LARGE SCALE GENOMIC DNA]</scope>
    <source>
        <strain evidence="7">DM20194951</strain>
    </source>
</reference>
<organism evidence="6 7">
    <name type="scientific">Fundicoccus culcitae</name>
    <dbReference type="NCBI Taxonomy" id="2969821"/>
    <lineage>
        <taxon>Bacteria</taxon>
        <taxon>Bacillati</taxon>
        <taxon>Bacillota</taxon>
        <taxon>Bacilli</taxon>
        <taxon>Lactobacillales</taxon>
        <taxon>Aerococcaceae</taxon>
        <taxon>Fundicoccus</taxon>
    </lineage>
</organism>
<evidence type="ECO:0000256" key="5">
    <source>
        <dbReference type="SAM" id="Phobius"/>
    </source>
</evidence>
<keyword evidence="3 5" id="KW-1133">Transmembrane helix</keyword>
<protein>
    <submittedName>
        <fullName evidence="6">Energy-coupling factor transporter transmembrane protein EcfT</fullName>
    </submittedName>
</protein>
<dbReference type="Proteomes" id="UP001315967">
    <property type="component" value="Chromosome"/>
</dbReference>
<evidence type="ECO:0000313" key="7">
    <source>
        <dbReference type="Proteomes" id="UP001315967"/>
    </source>
</evidence>
<dbReference type="InterPro" id="IPR003339">
    <property type="entry name" value="ABC/ECF_trnsptr_transmembrane"/>
</dbReference>
<feature type="transmembrane region" description="Helical" evidence="5">
    <location>
        <begin position="72"/>
        <end position="96"/>
    </location>
</feature>
<dbReference type="EMBL" id="CP102453">
    <property type="protein sequence ID" value="UUX34730.1"/>
    <property type="molecule type" value="Genomic_DNA"/>
</dbReference>
<comment type="subcellular location">
    <subcellularLocation>
        <location evidence="1">Membrane</location>
        <topology evidence="1">Multi-pass membrane protein</topology>
    </subcellularLocation>
</comment>
<keyword evidence="4 5" id="KW-0472">Membrane</keyword>
<feature type="transmembrane region" description="Helical" evidence="5">
    <location>
        <begin position="108"/>
        <end position="126"/>
    </location>
</feature>
<sequence>MRMPSGHYLPLNTFLHRLDARTKIIGLFILILAIVQAEKLWSFIILFVFAFILIKIAQINIRIIVQSLKNMLIFLTFILIMNFMFYEGETVLWQFWIVTFSLEGLQQGAMIALRMIYLILVSNVLTTTTAPMEMTSALTYMLNPLRYLGVNVKNVALILNAAIQFIPTLIQDTDNIRKAQIARGARFESKKLKDRIVSVLNLATPIFIVAFKRADELAMAMESRGYTGQGQRRLKPLRKFNGQDYIAISINIAVYIVSIYIIKKWSD</sequence>
<evidence type="ECO:0000256" key="4">
    <source>
        <dbReference type="ARBA" id="ARBA00023136"/>
    </source>
</evidence>
<dbReference type="PANTHER" id="PTHR33514">
    <property type="entry name" value="PROTEIN ABCI12, CHLOROPLASTIC"/>
    <property type="match status" value="1"/>
</dbReference>
<evidence type="ECO:0000256" key="3">
    <source>
        <dbReference type="ARBA" id="ARBA00022989"/>
    </source>
</evidence>
<evidence type="ECO:0000313" key="6">
    <source>
        <dbReference type="EMBL" id="UUX34730.1"/>
    </source>
</evidence>
<feature type="transmembrane region" description="Helical" evidence="5">
    <location>
        <begin position="43"/>
        <end position="65"/>
    </location>
</feature>
<dbReference type="CDD" id="cd16914">
    <property type="entry name" value="EcfT"/>
    <property type="match status" value="1"/>
</dbReference>
<gene>
    <name evidence="6" type="ORF">NRE15_03515</name>
</gene>
<dbReference type="RefSeq" id="WP_313794231.1">
    <property type="nucleotide sequence ID" value="NZ_CP102453.1"/>
</dbReference>
<accession>A0ABY5P8D2</accession>
<keyword evidence="7" id="KW-1185">Reference proteome</keyword>
<dbReference type="Pfam" id="PF02361">
    <property type="entry name" value="CbiQ"/>
    <property type="match status" value="1"/>
</dbReference>
<feature type="transmembrane region" description="Helical" evidence="5">
    <location>
        <begin position="245"/>
        <end position="262"/>
    </location>
</feature>
<feature type="transmembrane region" description="Helical" evidence="5">
    <location>
        <begin position="20"/>
        <end position="37"/>
    </location>
</feature>
<name>A0ABY5P8D2_9LACT</name>
<proteinExistence type="predicted"/>
<keyword evidence="2 5" id="KW-0812">Transmembrane</keyword>
<evidence type="ECO:0000256" key="2">
    <source>
        <dbReference type="ARBA" id="ARBA00022692"/>
    </source>
</evidence>
<dbReference type="PANTHER" id="PTHR33514:SF13">
    <property type="entry name" value="PROTEIN ABCI12, CHLOROPLASTIC"/>
    <property type="match status" value="1"/>
</dbReference>